<accession>A0ABQ1RC66</accession>
<dbReference type="Proteomes" id="UP000629365">
    <property type="component" value="Unassembled WGS sequence"/>
</dbReference>
<feature type="transmembrane region" description="Helical" evidence="1">
    <location>
        <begin position="158"/>
        <end position="183"/>
    </location>
</feature>
<organism evidence="2 3">
    <name type="scientific">Microbacterium murale</name>
    <dbReference type="NCBI Taxonomy" id="1081040"/>
    <lineage>
        <taxon>Bacteria</taxon>
        <taxon>Bacillati</taxon>
        <taxon>Actinomycetota</taxon>
        <taxon>Actinomycetes</taxon>
        <taxon>Micrococcales</taxon>
        <taxon>Microbacteriaceae</taxon>
        <taxon>Microbacterium</taxon>
    </lineage>
</organism>
<feature type="transmembrane region" description="Helical" evidence="1">
    <location>
        <begin position="111"/>
        <end position="132"/>
    </location>
</feature>
<sequence length="198" mass="21001">MVADAPLDTRESGGARTLERGFGAGVSGGRSALRYGGRMRLSGRFVRVFHWIAPVLLPLLVLWGRALFGAPLGWLAAFGILAVPFVTIAMYIAPIIVVFDRDAKVARSTRLSYNIASWVTWAALLVMMFTIVDGGDSPPFGSVLSTWGWMSSNASSDIFAGAVLVAFLGWLGTVTTAIIGVVLSRTPGRSPAETSLPA</sequence>
<proteinExistence type="predicted"/>
<evidence type="ECO:0000313" key="3">
    <source>
        <dbReference type="Proteomes" id="UP000629365"/>
    </source>
</evidence>
<keyword evidence="1" id="KW-0472">Membrane</keyword>
<evidence type="ECO:0000313" key="2">
    <source>
        <dbReference type="EMBL" id="GGD64823.1"/>
    </source>
</evidence>
<keyword evidence="3" id="KW-1185">Reference proteome</keyword>
<dbReference type="EMBL" id="BMCM01000001">
    <property type="protein sequence ID" value="GGD64823.1"/>
    <property type="molecule type" value="Genomic_DNA"/>
</dbReference>
<keyword evidence="1" id="KW-1133">Transmembrane helix</keyword>
<protein>
    <submittedName>
        <fullName evidence="2">Uncharacterized protein</fullName>
    </submittedName>
</protein>
<feature type="transmembrane region" description="Helical" evidence="1">
    <location>
        <begin position="74"/>
        <end position="99"/>
    </location>
</feature>
<keyword evidence="1" id="KW-0812">Transmembrane</keyword>
<feature type="transmembrane region" description="Helical" evidence="1">
    <location>
        <begin position="48"/>
        <end position="68"/>
    </location>
</feature>
<comment type="caution">
    <text evidence="2">The sequence shown here is derived from an EMBL/GenBank/DDBJ whole genome shotgun (WGS) entry which is preliminary data.</text>
</comment>
<gene>
    <name evidence="2" type="ORF">GCM10007269_05040</name>
</gene>
<evidence type="ECO:0000256" key="1">
    <source>
        <dbReference type="SAM" id="Phobius"/>
    </source>
</evidence>
<reference evidence="3" key="1">
    <citation type="journal article" date="2019" name="Int. J. Syst. Evol. Microbiol.">
        <title>The Global Catalogue of Microorganisms (GCM) 10K type strain sequencing project: providing services to taxonomists for standard genome sequencing and annotation.</title>
        <authorList>
            <consortium name="The Broad Institute Genomics Platform"/>
            <consortium name="The Broad Institute Genome Sequencing Center for Infectious Disease"/>
            <person name="Wu L."/>
            <person name="Ma J."/>
        </authorList>
    </citation>
    <scope>NUCLEOTIDE SEQUENCE [LARGE SCALE GENOMIC DNA]</scope>
    <source>
        <strain evidence="3">CCM 7640</strain>
    </source>
</reference>
<name>A0ABQ1RC66_9MICO</name>